<dbReference type="InterPro" id="IPR050541">
    <property type="entry name" value="LRR_TM_domain-containing"/>
</dbReference>
<sequence>MGEKLLRHLLIFLLIVTNELHTPEANRCKPSSHTRCCSKLGLTSIPKNLPASTCELDLQDNQISRIQPDLPRLQTLHLQENKLTKITPSAFANLPKLKDLNLGRNKISAIPHSAYKLLASLSQIGLRQNPFQCDCRMAPFRLKITEFSLMPNVSQLNPMYENVAISESKTNTTAAVVTSGQSQTGQGQPQAIAESNPNTTAAVVTSGEDQTGQGDLQAIADSFDEGSCSVKAGCSAHNPEVMDSNLHSDTFDDDPPLTQVKMSTYLRLGPFLG</sequence>
<reference evidence="5" key="1">
    <citation type="journal article" date="2020" name="Nat. Ecol. Evol.">
        <title>Deeply conserved synteny resolves early events in vertebrate evolution.</title>
        <authorList>
            <person name="Simakov O."/>
            <person name="Marletaz F."/>
            <person name="Yue J.X."/>
            <person name="O'Connell B."/>
            <person name="Jenkins J."/>
            <person name="Brandt A."/>
            <person name="Calef R."/>
            <person name="Tung C.H."/>
            <person name="Huang T.K."/>
            <person name="Schmutz J."/>
            <person name="Satoh N."/>
            <person name="Yu J.K."/>
            <person name="Putnam N.H."/>
            <person name="Green R.E."/>
            <person name="Rokhsar D.S."/>
        </authorList>
    </citation>
    <scope>NUCLEOTIDE SEQUENCE [LARGE SCALE GENOMIC DNA]</scope>
    <source>
        <strain evidence="5">S238N-H82</strain>
    </source>
</reference>
<reference evidence="6" key="2">
    <citation type="submission" date="2025-08" db="UniProtKB">
        <authorList>
            <consortium name="RefSeq"/>
        </authorList>
    </citation>
    <scope>IDENTIFICATION</scope>
    <source>
        <strain evidence="6">S238N-H82</strain>
        <tissue evidence="6">Testes</tissue>
    </source>
</reference>
<proteinExistence type="predicted"/>
<dbReference type="GeneID" id="118421862"/>
<dbReference type="RefSeq" id="XP_035685258.1">
    <property type="nucleotide sequence ID" value="XM_035829365.1"/>
</dbReference>
<dbReference type="PANTHER" id="PTHR24369:SF211">
    <property type="entry name" value="LEUCINE-RICH REPEAT-CONTAINING PROTEIN 15-LIKE"/>
    <property type="match status" value="1"/>
</dbReference>
<accession>A0A9J7LLT0</accession>
<dbReference type="SMART" id="SM00369">
    <property type="entry name" value="LRR_TYP"/>
    <property type="match status" value="2"/>
</dbReference>
<dbReference type="AlphaFoldDB" id="A0A9J7LLT0"/>
<dbReference type="SUPFAM" id="SSF52058">
    <property type="entry name" value="L domain-like"/>
    <property type="match status" value="1"/>
</dbReference>
<dbReference type="PANTHER" id="PTHR24369">
    <property type="entry name" value="ANTIGEN BSP, PUTATIVE-RELATED"/>
    <property type="match status" value="1"/>
</dbReference>
<keyword evidence="2" id="KW-0677">Repeat</keyword>
<evidence type="ECO:0000256" key="3">
    <source>
        <dbReference type="SAM" id="MobiDB-lite"/>
    </source>
</evidence>
<dbReference type="InterPro" id="IPR003591">
    <property type="entry name" value="Leu-rich_rpt_typical-subtyp"/>
</dbReference>
<dbReference type="KEGG" id="bfo:118421862"/>
<name>A0A9J7LLT0_BRAFL</name>
<dbReference type="OrthoDB" id="6427626at2759"/>
<protein>
    <submittedName>
        <fullName evidence="6">Decorin-like</fullName>
    </submittedName>
</protein>
<evidence type="ECO:0000256" key="1">
    <source>
        <dbReference type="ARBA" id="ARBA00022614"/>
    </source>
</evidence>
<feature type="region of interest" description="Disordered" evidence="3">
    <location>
        <begin position="181"/>
        <end position="200"/>
    </location>
</feature>
<dbReference type="PROSITE" id="PS51450">
    <property type="entry name" value="LRR"/>
    <property type="match status" value="2"/>
</dbReference>
<evidence type="ECO:0000313" key="6">
    <source>
        <dbReference type="RefSeq" id="XP_035685258.1"/>
    </source>
</evidence>
<evidence type="ECO:0000313" key="5">
    <source>
        <dbReference type="Proteomes" id="UP000001554"/>
    </source>
</evidence>
<dbReference type="Pfam" id="PF13855">
    <property type="entry name" value="LRR_8"/>
    <property type="match status" value="1"/>
</dbReference>
<feature type="signal peptide" evidence="4">
    <location>
        <begin position="1"/>
        <end position="25"/>
    </location>
</feature>
<organism evidence="5 6">
    <name type="scientific">Branchiostoma floridae</name>
    <name type="common">Florida lancelet</name>
    <name type="synonym">Amphioxus</name>
    <dbReference type="NCBI Taxonomy" id="7739"/>
    <lineage>
        <taxon>Eukaryota</taxon>
        <taxon>Metazoa</taxon>
        <taxon>Chordata</taxon>
        <taxon>Cephalochordata</taxon>
        <taxon>Leptocardii</taxon>
        <taxon>Amphioxiformes</taxon>
        <taxon>Branchiostomatidae</taxon>
        <taxon>Branchiostoma</taxon>
    </lineage>
</organism>
<keyword evidence="1" id="KW-0433">Leucine-rich repeat</keyword>
<evidence type="ECO:0000256" key="4">
    <source>
        <dbReference type="SAM" id="SignalP"/>
    </source>
</evidence>
<dbReference type="InterPro" id="IPR001611">
    <property type="entry name" value="Leu-rich_rpt"/>
</dbReference>
<dbReference type="InterPro" id="IPR032675">
    <property type="entry name" value="LRR_dom_sf"/>
</dbReference>
<keyword evidence="5" id="KW-1185">Reference proteome</keyword>
<evidence type="ECO:0000256" key="2">
    <source>
        <dbReference type="ARBA" id="ARBA00022737"/>
    </source>
</evidence>
<dbReference type="Proteomes" id="UP000001554">
    <property type="component" value="Chromosome 8"/>
</dbReference>
<gene>
    <name evidence="6" type="primary">LOC118421862</name>
</gene>
<feature type="chain" id="PRO_5039917401" evidence="4">
    <location>
        <begin position="26"/>
        <end position="273"/>
    </location>
</feature>
<keyword evidence="4" id="KW-0732">Signal</keyword>
<dbReference type="Gene3D" id="3.80.10.10">
    <property type="entry name" value="Ribonuclease Inhibitor"/>
    <property type="match status" value="1"/>
</dbReference>